<accession>A0ABQ2BNS5</accession>
<sequence>MIKKITVFAVMGLLCLNFPVKAQHKLLNISPVKVGAPVPDLLWNTPMSFYKSGKFVNETLEQYKGRVIVFDFWASWCGSCIEGFPKLRQLQDSLFDGLQIVLVNKASTRDTRENIKEVFAKNDLQLGDLPTVVQDSLLAKLFLTTSLPSYVVISGDKYLEGITQHTMFHPEDIKTLVLERKRLLDLRRKINEKRGGQ</sequence>
<comment type="caution">
    <text evidence="3">The sequence shown here is derived from an EMBL/GenBank/DDBJ whole genome shotgun (WGS) entry which is preliminary data.</text>
</comment>
<reference evidence="4" key="1">
    <citation type="journal article" date="2019" name="Int. J. Syst. Evol. Microbiol.">
        <title>The Global Catalogue of Microorganisms (GCM) 10K type strain sequencing project: providing services to taxonomists for standard genome sequencing and annotation.</title>
        <authorList>
            <consortium name="The Broad Institute Genomics Platform"/>
            <consortium name="The Broad Institute Genome Sequencing Center for Infectious Disease"/>
            <person name="Wu L."/>
            <person name="Ma J."/>
        </authorList>
    </citation>
    <scope>NUCLEOTIDE SEQUENCE [LARGE SCALE GENOMIC DNA]</scope>
    <source>
        <strain evidence="4">CCM 8939</strain>
    </source>
</reference>
<organism evidence="3 4">
    <name type="scientific">Pedobacter mendelii</name>
    <dbReference type="NCBI Taxonomy" id="1908240"/>
    <lineage>
        <taxon>Bacteria</taxon>
        <taxon>Pseudomonadati</taxon>
        <taxon>Bacteroidota</taxon>
        <taxon>Sphingobacteriia</taxon>
        <taxon>Sphingobacteriales</taxon>
        <taxon>Sphingobacteriaceae</taxon>
        <taxon>Pedobacter</taxon>
    </lineage>
</organism>
<keyword evidence="1" id="KW-0732">Signal</keyword>
<feature type="signal peptide" evidence="1">
    <location>
        <begin position="1"/>
        <end position="22"/>
    </location>
</feature>
<evidence type="ECO:0000256" key="1">
    <source>
        <dbReference type="SAM" id="SignalP"/>
    </source>
</evidence>
<dbReference type="InterPro" id="IPR036249">
    <property type="entry name" value="Thioredoxin-like_sf"/>
</dbReference>
<dbReference type="CDD" id="cd02966">
    <property type="entry name" value="TlpA_like_family"/>
    <property type="match status" value="1"/>
</dbReference>
<feature type="chain" id="PRO_5046258293" description="Thioredoxin domain-containing protein" evidence="1">
    <location>
        <begin position="23"/>
        <end position="197"/>
    </location>
</feature>
<dbReference type="InterPro" id="IPR050553">
    <property type="entry name" value="Thioredoxin_ResA/DsbE_sf"/>
</dbReference>
<evidence type="ECO:0000259" key="2">
    <source>
        <dbReference type="PROSITE" id="PS51352"/>
    </source>
</evidence>
<evidence type="ECO:0000313" key="3">
    <source>
        <dbReference type="EMBL" id="GGI29087.1"/>
    </source>
</evidence>
<dbReference type="EMBL" id="BMDJ01000014">
    <property type="protein sequence ID" value="GGI29087.1"/>
    <property type="molecule type" value="Genomic_DNA"/>
</dbReference>
<proteinExistence type="predicted"/>
<dbReference type="PROSITE" id="PS51352">
    <property type="entry name" value="THIOREDOXIN_2"/>
    <property type="match status" value="1"/>
</dbReference>
<feature type="domain" description="Thioredoxin" evidence="2">
    <location>
        <begin position="32"/>
        <end position="189"/>
    </location>
</feature>
<dbReference type="Pfam" id="PF13905">
    <property type="entry name" value="Thioredoxin_8"/>
    <property type="match status" value="1"/>
</dbReference>
<dbReference type="PANTHER" id="PTHR42852:SF17">
    <property type="entry name" value="THIOREDOXIN-LIKE PROTEIN HI_1115"/>
    <property type="match status" value="1"/>
</dbReference>
<dbReference type="Gene3D" id="3.40.30.10">
    <property type="entry name" value="Glutaredoxin"/>
    <property type="match status" value="1"/>
</dbReference>
<protein>
    <recommendedName>
        <fullName evidence="2">Thioredoxin domain-containing protein</fullName>
    </recommendedName>
</protein>
<dbReference type="RefSeq" id="WP_229746793.1">
    <property type="nucleotide sequence ID" value="NZ_BMDJ01000014.1"/>
</dbReference>
<evidence type="ECO:0000313" key="4">
    <source>
        <dbReference type="Proteomes" id="UP000645390"/>
    </source>
</evidence>
<name>A0ABQ2BNS5_9SPHI</name>
<dbReference type="InterPro" id="IPR012336">
    <property type="entry name" value="Thioredoxin-like_fold"/>
</dbReference>
<keyword evidence="4" id="KW-1185">Reference proteome</keyword>
<dbReference type="Proteomes" id="UP000645390">
    <property type="component" value="Unassembled WGS sequence"/>
</dbReference>
<dbReference type="SUPFAM" id="SSF52833">
    <property type="entry name" value="Thioredoxin-like"/>
    <property type="match status" value="1"/>
</dbReference>
<dbReference type="PANTHER" id="PTHR42852">
    <property type="entry name" value="THIOL:DISULFIDE INTERCHANGE PROTEIN DSBE"/>
    <property type="match status" value="1"/>
</dbReference>
<dbReference type="InterPro" id="IPR013766">
    <property type="entry name" value="Thioredoxin_domain"/>
</dbReference>
<gene>
    <name evidence="3" type="ORF">GCM10008119_35880</name>
</gene>